<evidence type="ECO:0000313" key="3">
    <source>
        <dbReference type="Proteomes" id="UP000245699"/>
    </source>
</evidence>
<feature type="chain" id="PRO_5015513178" evidence="1">
    <location>
        <begin position="23"/>
        <end position="159"/>
    </location>
</feature>
<reference evidence="2 3" key="1">
    <citation type="journal article" date="2018" name="MBio">
        <title>Comparative Genomics Reveals the Core Gene Toolbox for the Fungus-Insect Symbiosis.</title>
        <authorList>
            <person name="Wang Y."/>
            <person name="Stata M."/>
            <person name="Wang W."/>
            <person name="Stajich J.E."/>
            <person name="White M.M."/>
            <person name="Moncalvo J.M."/>
        </authorList>
    </citation>
    <scope>NUCLEOTIDE SEQUENCE [LARGE SCALE GENOMIC DNA]</scope>
    <source>
        <strain evidence="2 3">AUS-77-4</strain>
    </source>
</reference>
<dbReference type="EMBL" id="MBFT01000680">
    <property type="protein sequence ID" value="PVU87877.1"/>
    <property type="molecule type" value="Genomic_DNA"/>
</dbReference>
<keyword evidence="3" id="KW-1185">Reference proteome</keyword>
<protein>
    <submittedName>
        <fullName evidence="2">Uncharacterized protein</fullName>
    </submittedName>
</protein>
<feature type="signal peptide" evidence="1">
    <location>
        <begin position="1"/>
        <end position="22"/>
    </location>
</feature>
<name>A0A2T9Y6D1_9FUNG</name>
<evidence type="ECO:0000256" key="1">
    <source>
        <dbReference type="SAM" id="SignalP"/>
    </source>
</evidence>
<keyword evidence="1" id="KW-0732">Signal</keyword>
<organism evidence="2 3">
    <name type="scientific">Furculomyces boomerangus</name>
    <dbReference type="NCBI Taxonomy" id="61424"/>
    <lineage>
        <taxon>Eukaryota</taxon>
        <taxon>Fungi</taxon>
        <taxon>Fungi incertae sedis</taxon>
        <taxon>Zoopagomycota</taxon>
        <taxon>Kickxellomycotina</taxon>
        <taxon>Harpellomycetes</taxon>
        <taxon>Harpellales</taxon>
        <taxon>Harpellaceae</taxon>
        <taxon>Furculomyces</taxon>
    </lineage>
</organism>
<evidence type="ECO:0000313" key="2">
    <source>
        <dbReference type="EMBL" id="PVU87877.1"/>
    </source>
</evidence>
<gene>
    <name evidence="2" type="ORF">BB559_005854</name>
</gene>
<dbReference type="Proteomes" id="UP000245699">
    <property type="component" value="Unassembled WGS sequence"/>
</dbReference>
<proteinExistence type="predicted"/>
<comment type="caution">
    <text evidence="2">The sequence shown here is derived from an EMBL/GenBank/DDBJ whole genome shotgun (WGS) entry which is preliminary data.</text>
</comment>
<sequence>MKFSNQHSILFVLILISSVVQSYCSFVNIEETSSRNETKKWSQSYCCQKDSKTDCGFTEKVAFSYFYKITNSLGLSYLMSIGNIVGKSITKTESYEGTLNFSIAPGRCKYATITYEMARIRASGSCSYWYTTYKPILEIQFLEYAKNITNFELVETAKD</sequence>
<dbReference type="AlphaFoldDB" id="A0A2T9Y6D1"/>
<accession>A0A2T9Y6D1</accession>